<evidence type="ECO:0000259" key="3">
    <source>
        <dbReference type="PROSITE" id="PS50076"/>
    </source>
</evidence>
<accession>A0A7J7IQR9</accession>
<keyword evidence="5" id="KW-1185">Reference proteome</keyword>
<dbReference type="GO" id="GO:0044571">
    <property type="term" value="P:[2Fe-2S] cluster assembly"/>
    <property type="evidence" value="ECO:0007669"/>
    <property type="project" value="InterPro"/>
</dbReference>
<dbReference type="Gene3D" id="1.10.287.110">
    <property type="entry name" value="DnaJ domain"/>
    <property type="match status" value="1"/>
</dbReference>
<dbReference type="SUPFAM" id="SSF47144">
    <property type="entry name" value="HSC20 (HSCB), C-terminal oligomerisation domain"/>
    <property type="match status" value="1"/>
</dbReference>
<sequence length="200" mass="23044">MLLQNESAPVPESAFICVHCGRIQPNLPPDVDYFALFGIPERFLLDESLLERRFREWQRRLHPDNAHAQALHAEKASALVNAAHDVLKSPHSRALYMLAERGVTLEPEHDDVTEQREMAPEFLEEMLALREQLDEAAQSQEGLRTLASWISEAKSRVCRELDEAFEQSSQSTDESMRRCRDLAARLQFYNRLEMAAKERL</sequence>
<dbReference type="GO" id="GO:0051087">
    <property type="term" value="F:protein-folding chaperone binding"/>
    <property type="evidence" value="ECO:0007669"/>
    <property type="project" value="InterPro"/>
</dbReference>
<dbReference type="InterPro" id="IPR009073">
    <property type="entry name" value="HscB_oligo_C"/>
</dbReference>
<evidence type="ECO:0000313" key="4">
    <source>
        <dbReference type="EMBL" id="KAF6005069.1"/>
    </source>
</evidence>
<dbReference type="Pfam" id="PF00226">
    <property type="entry name" value="DnaJ"/>
    <property type="match status" value="1"/>
</dbReference>
<organism evidence="4 5">
    <name type="scientific">Cyanidiococcus yangmingshanensis</name>
    <dbReference type="NCBI Taxonomy" id="2690220"/>
    <lineage>
        <taxon>Eukaryota</taxon>
        <taxon>Rhodophyta</taxon>
        <taxon>Bangiophyceae</taxon>
        <taxon>Cyanidiales</taxon>
        <taxon>Cyanidiaceae</taxon>
        <taxon>Cyanidiococcus</taxon>
    </lineage>
</organism>
<dbReference type="GO" id="GO:0005739">
    <property type="term" value="C:mitochondrion"/>
    <property type="evidence" value="ECO:0007669"/>
    <property type="project" value="TreeGrafter"/>
</dbReference>
<dbReference type="PROSITE" id="PS50076">
    <property type="entry name" value="DNAJ_2"/>
    <property type="match status" value="1"/>
</dbReference>
<evidence type="ECO:0000256" key="2">
    <source>
        <dbReference type="ARBA" id="ARBA00023186"/>
    </source>
</evidence>
<evidence type="ECO:0000313" key="5">
    <source>
        <dbReference type="Proteomes" id="UP000530660"/>
    </source>
</evidence>
<dbReference type="AlphaFoldDB" id="A0A7J7IQR9"/>
<name>A0A7J7IQR9_9RHOD</name>
<dbReference type="CDD" id="cd06257">
    <property type="entry name" value="DnaJ"/>
    <property type="match status" value="1"/>
</dbReference>
<dbReference type="InterPro" id="IPR036386">
    <property type="entry name" value="HscB_C_sf"/>
</dbReference>
<dbReference type="PANTHER" id="PTHR14021">
    <property type="entry name" value="IRON-SULFUR CLUSTER CO-CHAPERONE PROTEIN HSCB"/>
    <property type="match status" value="1"/>
</dbReference>
<gene>
    <name evidence="4" type="ORF">F1559_005061</name>
</gene>
<dbReference type="Proteomes" id="UP000530660">
    <property type="component" value="Unassembled WGS sequence"/>
</dbReference>
<dbReference type="InterPro" id="IPR004640">
    <property type="entry name" value="HscB"/>
</dbReference>
<dbReference type="NCBIfam" id="TIGR00714">
    <property type="entry name" value="hscB"/>
    <property type="match status" value="1"/>
</dbReference>
<dbReference type="SMART" id="SM00271">
    <property type="entry name" value="DnaJ"/>
    <property type="match status" value="1"/>
</dbReference>
<feature type="domain" description="J" evidence="3">
    <location>
        <begin position="32"/>
        <end position="100"/>
    </location>
</feature>
<dbReference type="InterPro" id="IPR001623">
    <property type="entry name" value="DnaJ_domain"/>
</dbReference>
<keyword evidence="2" id="KW-0143">Chaperone</keyword>
<protein>
    <recommendedName>
        <fullName evidence="3">J domain-containing protein</fullName>
    </recommendedName>
</protein>
<proteinExistence type="inferred from homology"/>
<dbReference type="Gene3D" id="1.20.1280.20">
    <property type="entry name" value="HscB, C-terminal domain"/>
    <property type="match status" value="1"/>
</dbReference>
<dbReference type="Pfam" id="PF07743">
    <property type="entry name" value="HSCB_C"/>
    <property type="match status" value="1"/>
</dbReference>
<reference evidence="4 5" key="1">
    <citation type="journal article" date="2020" name="J. Phycol.">
        <title>Comparative genome analysis reveals Cyanidiococcus gen. nov., a new extremophilic red algal genus sister to Cyanidioschyzon (Cyanidioschyzonaceae, Rhodophyta).</title>
        <authorList>
            <person name="Liu S.-L."/>
            <person name="Chiang Y.-R."/>
            <person name="Yoon H.S."/>
            <person name="Fu H.-Y."/>
        </authorList>
    </citation>
    <scope>NUCLEOTIDE SEQUENCE [LARGE SCALE GENOMIC DNA]</scope>
    <source>
        <strain evidence="4 5">THAL066</strain>
    </source>
</reference>
<dbReference type="InterPro" id="IPR036869">
    <property type="entry name" value="J_dom_sf"/>
</dbReference>
<dbReference type="SUPFAM" id="SSF46565">
    <property type="entry name" value="Chaperone J-domain"/>
    <property type="match status" value="1"/>
</dbReference>
<comment type="caution">
    <text evidence="4">The sequence shown here is derived from an EMBL/GenBank/DDBJ whole genome shotgun (WGS) entry which is preliminary data.</text>
</comment>
<comment type="similarity">
    <text evidence="1">Belongs to the HscB family.</text>
</comment>
<dbReference type="OrthoDB" id="448954at2759"/>
<dbReference type="GO" id="GO:0001671">
    <property type="term" value="F:ATPase activator activity"/>
    <property type="evidence" value="ECO:0007669"/>
    <property type="project" value="InterPro"/>
</dbReference>
<dbReference type="EMBL" id="VWRR01000002">
    <property type="protein sequence ID" value="KAF6005069.1"/>
    <property type="molecule type" value="Genomic_DNA"/>
</dbReference>
<dbReference type="GO" id="GO:0051259">
    <property type="term" value="P:protein complex oligomerization"/>
    <property type="evidence" value="ECO:0007669"/>
    <property type="project" value="InterPro"/>
</dbReference>
<evidence type="ECO:0000256" key="1">
    <source>
        <dbReference type="ARBA" id="ARBA00010476"/>
    </source>
</evidence>
<dbReference type="PANTHER" id="PTHR14021:SF15">
    <property type="entry name" value="IRON-SULFUR CLUSTER CO-CHAPERONE PROTEIN HSCB"/>
    <property type="match status" value="1"/>
</dbReference>